<feature type="transmembrane region" description="Helical" evidence="1">
    <location>
        <begin position="6"/>
        <end position="28"/>
    </location>
</feature>
<protein>
    <recommendedName>
        <fullName evidence="4">50S ribosomal protein L27</fullName>
    </recommendedName>
</protein>
<evidence type="ECO:0000256" key="1">
    <source>
        <dbReference type="SAM" id="Phobius"/>
    </source>
</evidence>
<evidence type="ECO:0000313" key="2">
    <source>
        <dbReference type="EMBL" id="WMW77924.1"/>
    </source>
</evidence>
<feature type="transmembrane region" description="Helical" evidence="1">
    <location>
        <begin position="81"/>
        <end position="100"/>
    </location>
</feature>
<dbReference type="EMBL" id="CP133721">
    <property type="protein sequence ID" value="WMW77924.1"/>
    <property type="molecule type" value="Genomic_DNA"/>
</dbReference>
<reference evidence="2" key="1">
    <citation type="submission" date="2023-09" db="EMBL/GenBank/DDBJ databases">
        <title>Flavobacterium sp. 20NA77.7 isolated from freshwater.</title>
        <authorList>
            <person name="Le V."/>
            <person name="Ko S.-R."/>
            <person name="Ahn C.-Y."/>
            <person name="Oh H.-M."/>
        </authorList>
    </citation>
    <scope>NUCLEOTIDE SEQUENCE</scope>
    <source>
        <strain evidence="2">20NA77.7</strain>
    </source>
</reference>
<gene>
    <name evidence="2" type="ORF">RF683_00330</name>
</gene>
<feature type="transmembrane region" description="Helical" evidence="1">
    <location>
        <begin position="116"/>
        <end position="133"/>
    </location>
</feature>
<keyword evidence="1" id="KW-0812">Transmembrane</keyword>
<organism evidence="2 3">
    <name type="scientific">Flavobacterium nakdongensis</name>
    <dbReference type="NCBI Taxonomy" id="3073563"/>
    <lineage>
        <taxon>Bacteria</taxon>
        <taxon>Pseudomonadati</taxon>
        <taxon>Bacteroidota</taxon>
        <taxon>Flavobacteriia</taxon>
        <taxon>Flavobacteriales</taxon>
        <taxon>Flavobacteriaceae</taxon>
        <taxon>Flavobacterium</taxon>
    </lineage>
</organism>
<dbReference type="Proteomes" id="UP001180481">
    <property type="component" value="Chromosome"/>
</dbReference>
<accession>A0ABY9R9W2</accession>
<keyword evidence="1" id="KW-1133">Transmembrane helix</keyword>
<dbReference type="RefSeq" id="WP_309532254.1">
    <property type="nucleotide sequence ID" value="NZ_CP133721.1"/>
</dbReference>
<evidence type="ECO:0008006" key="4">
    <source>
        <dbReference type="Google" id="ProtNLM"/>
    </source>
</evidence>
<feature type="transmembrane region" description="Helical" evidence="1">
    <location>
        <begin position="40"/>
        <end position="61"/>
    </location>
</feature>
<proteinExistence type="predicted"/>
<evidence type="ECO:0000313" key="3">
    <source>
        <dbReference type="Proteomes" id="UP001180481"/>
    </source>
</evidence>
<sequence length="140" mass="15519">MLQMFHSTIAYAVLALLLVSTINAFMGISAKRNFTKKDRSLALVALIFSHIQLVVGLALWFNSPVGKAALGQMSNPALRLTAMEHPLINIIALVLITIGWSKHKKEESSNGKFKKIAYLYAIGLVLILSRIPWNLWFPAS</sequence>
<keyword evidence="3" id="KW-1185">Reference proteome</keyword>
<name>A0ABY9R9W2_9FLAO</name>
<keyword evidence="1" id="KW-0472">Membrane</keyword>